<keyword evidence="3" id="KW-1185">Reference proteome</keyword>
<organism evidence="2 3">
    <name type="scientific">Pieris macdunnoughi</name>
    <dbReference type="NCBI Taxonomy" id="345717"/>
    <lineage>
        <taxon>Eukaryota</taxon>
        <taxon>Metazoa</taxon>
        <taxon>Ecdysozoa</taxon>
        <taxon>Arthropoda</taxon>
        <taxon>Hexapoda</taxon>
        <taxon>Insecta</taxon>
        <taxon>Pterygota</taxon>
        <taxon>Neoptera</taxon>
        <taxon>Endopterygota</taxon>
        <taxon>Lepidoptera</taxon>
        <taxon>Glossata</taxon>
        <taxon>Ditrysia</taxon>
        <taxon>Papilionoidea</taxon>
        <taxon>Pieridae</taxon>
        <taxon>Pierinae</taxon>
        <taxon>Pieris</taxon>
    </lineage>
</organism>
<dbReference type="PANTHER" id="PTHR10174:SF222">
    <property type="entry name" value="GH10083P-RELATED"/>
    <property type="match status" value="1"/>
</dbReference>
<dbReference type="Gene3D" id="1.20.5.1200">
    <property type="entry name" value="Alpha-tocopherol transfer"/>
    <property type="match status" value="1"/>
</dbReference>
<sequence length="324" mass="37154">METLPNHPLIEVTSDDVTKAREFYEINDVTRIKQSLDTIYEWCNKQDHLVNALKVMGKNSSIVNKKSDHNKVAVAILSLTDIEFIQRIGRKHQSGTTMQFITGRNDAMELALNKSVETLYVPLPKLHKVDQSRVMVTQFLSEKLDAFSLLSYFRYAFMIGEYRLHYDYCLSERYIIDLTNIHVGLVTKVNPMVVKKAEVLCTEGFGTKIKGIHLLNAPPFVDKIVFLIKQGLKEKVASRLHVHNSYADLHKHIPKEILPKDFDGDGPSLIKLAEQWKETLKTEEAKKIIKDMDQLVADESRRSSSKFNEEYLGMPGSFRKLNVD</sequence>
<dbReference type="EMBL" id="CAJOBZ010000006">
    <property type="protein sequence ID" value="CAF4802507.1"/>
    <property type="molecule type" value="Genomic_DNA"/>
</dbReference>
<dbReference type="Proteomes" id="UP000663880">
    <property type="component" value="Unassembled WGS sequence"/>
</dbReference>
<reference evidence="2" key="1">
    <citation type="submission" date="2021-02" db="EMBL/GenBank/DDBJ databases">
        <authorList>
            <person name="Steward A R."/>
        </authorList>
    </citation>
    <scope>NUCLEOTIDE SEQUENCE</scope>
</reference>
<dbReference type="Gene3D" id="3.40.525.10">
    <property type="entry name" value="CRAL-TRIO lipid binding domain"/>
    <property type="match status" value="1"/>
</dbReference>
<dbReference type="InterPro" id="IPR036865">
    <property type="entry name" value="CRAL-TRIO_dom_sf"/>
</dbReference>
<protein>
    <recommendedName>
        <fullName evidence="1">CRAL-TRIO domain-containing protein</fullName>
    </recommendedName>
</protein>
<dbReference type="SUPFAM" id="SSF52087">
    <property type="entry name" value="CRAL/TRIO domain"/>
    <property type="match status" value="1"/>
</dbReference>
<dbReference type="PANTHER" id="PTHR10174">
    <property type="entry name" value="ALPHA-TOCOPHEROL TRANSFER PROTEIN-RELATED"/>
    <property type="match status" value="1"/>
</dbReference>
<dbReference type="PROSITE" id="PS50191">
    <property type="entry name" value="CRAL_TRIO"/>
    <property type="match status" value="1"/>
</dbReference>
<dbReference type="PRINTS" id="PR00180">
    <property type="entry name" value="CRETINALDHBP"/>
</dbReference>
<dbReference type="AlphaFoldDB" id="A0A821PFT4"/>
<comment type="caution">
    <text evidence="2">The sequence shown here is derived from an EMBL/GenBank/DDBJ whole genome shotgun (WGS) entry which is preliminary data.</text>
</comment>
<dbReference type="GO" id="GO:1902936">
    <property type="term" value="F:phosphatidylinositol bisphosphate binding"/>
    <property type="evidence" value="ECO:0007669"/>
    <property type="project" value="TreeGrafter"/>
</dbReference>
<gene>
    <name evidence="2" type="ORF">PMACD_LOCUS3530</name>
</gene>
<evidence type="ECO:0000313" key="3">
    <source>
        <dbReference type="Proteomes" id="UP000663880"/>
    </source>
</evidence>
<dbReference type="InterPro" id="IPR001251">
    <property type="entry name" value="CRAL-TRIO_dom"/>
</dbReference>
<evidence type="ECO:0000259" key="1">
    <source>
        <dbReference type="PROSITE" id="PS50191"/>
    </source>
</evidence>
<dbReference type="GO" id="GO:0016020">
    <property type="term" value="C:membrane"/>
    <property type="evidence" value="ECO:0007669"/>
    <property type="project" value="TreeGrafter"/>
</dbReference>
<accession>A0A821PFT4</accession>
<dbReference type="CDD" id="cd00170">
    <property type="entry name" value="SEC14"/>
    <property type="match status" value="1"/>
</dbReference>
<dbReference type="Pfam" id="PF00650">
    <property type="entry name" value="CRAL_TRIO"/>
    <property type="match status" value="1"/>
</dbReference>
<proteinExistence type="predicted"/>
<feature type="domain" description="CRAL-TRIO" evidence="1">
    <location>
        <begin position="108"/>
        <end position="270"/>
    </location>
</feature>
<evidence type="ECO:0000313" key="2">
    <source>
        <dbReference type="EMBL" id="CAF4802507.1"/>
    </source>
</evidence>
<dbReference type="OrthoDB" id="6682367at2759"/>
<name>A0A821PFT4_9NEOP</name>